<reference evidence="3 4" key="1">
    <citation type="submission" date="2019-11" db="EMBL/GenBank/DDBJ databases">
        <authorList>
            <person name="Ren C."/>
            <person name="Wang H."/>
            <person name="Xu Y."/>
        </authorList>
    </citation>
    <scope>NUCLEOTIDE SEQUENCE [LARGE SCALE GENOMIC DNA]</scope>
    <source>
        <strain evidence="4">JNU-WLY1368</strain>
        <strain evidence="1 3">LBM 19010</strain>
    </source>
</reference>
<dbReference type="EMBL" id="CP046051">
    <property type="protein sequence ID" value="QKN24232.1"/>
    <property type="molecule type" value="Genomic_DNA"/>
</dbReference>
<reference evidence="2" key="3">
    <citation type="journal article" date="2022" name="Int. J. Syst. Evol. Microbiol.">
        <title>Caproicibacterium lactatifermentans sp. nov., isolated from pit clay used for the production of Chinese strong aroma-type liquor.</title>
        <authorList>
            <person name="Wang H."/>
            <person name="Gu Y."/>
            <person name="Zhao D."/>
            <person name="Qiao Z."/>
            <person name="Zheng J."/>
            <person name="Gao J."/>
            <person name="Ren C."/>
            <person name="Xu Y."/>
        </authorList>
    </citation>
    <scope>NUCLEOTIDE SEQUENCE</scope>
    <source>
        <strain evidence="2">JNU-WLY1368</strain>
    </source>
</reference>
<dbReference type="AlphaFoldDB" id="A0A859DTL6"/>
<reference evidence="2" key="2">
    <citation type="journal article" date="2021" name="Appl. Environ. Microbiol.">
        <title>Adaptability of a Caproate-Producing Bacterium Contributes to Its Dominance in an Anaerobic Fermentation System.</title>
        <authorList>
            <person name="Wang H."/>
            <person name="Gu Y."/>
            <person name="Zhou W."/>
            <person name="Zhao D."/>
            <person name="Qiao Z."/>
            <person name="Zheng J."/>
            <person name="Gao J."/>
            <person name="Chen X."/>
            <person name="Ren C."/>
            <person name="Xu Y."/>
        </authorList>
    </citation>
    <scope>NUCLEOTIDE SEQUENCE</scope>
    <source>
        <strain evidence="2">JNU-WLY1368</strain>
    </source>
</reference>
<protein>
    <submittedName>
        <fullName evidence="1">Uncharacterized protein</fullName>
    </submittedName>
</protein>
<sequence>MHDTYTGHSAEASSPLPGGLFPLAWREALFALSLEFVPALCSLPFGSMQKVLKTAIAIFGAFLFGGPSGIQTPDRPDYEPNLKSLKNGGAMRLFILA</sequence>
<organism evidence="1 3">
    <name type="scientific">Caproicibacterium lactatifermentans</name>
    <dbReference type="NCBI Taxonomy" id="2666138"/>
    <lineage>
        <taxon>Bacteria</taxon>
        <taxon>Bacillati</taxon>
        <taxon>Bacillota</taxon>
        <taxon>Clostridia</taxon>
        <taxon>Eubacteriales</taxon>
        <taxon>Oscillospiraceae</taxon>
        <taxon>Caproicibacterium</taxon>
    </lineage>
</organism>
<gene>
    <name evidence="1" type="ORF">GJQ69_06880</name>
    <name evidence="2" type="ORF">GKP14_06635</name>
</gene>
<evidence type="ECO:0000313" key="1">
    <source>
        <dbReference type="EMBL" id="QKN24232.1"/>
    </source>
</evidence>
<evidence type="ECO:0000313" key="2">
    <source>
        <dbReference type="EMBL" id="QKO30696.1"/>
    </source>
</evidence>
<dbReference type="RefSeq" id="WP_157658902.1">
    <property type="nucleotide sequence ID" value="NZ_CP046051.1"/>
</dbReference>
<keyword evidence="4" id="KW-1185">Reference proteome</keyword>
<evidence type="ECO:0000313" key="3">
    <source>
        <dbReference type="Proteomes" id="UP000501316"/>
    </source>
</evidence>
<name>A0A859DTL6_9FIRM</name>
<dbReference type="EMBL" id="CP046161">
    <property type="protein sequence ID" value="QKO30696.1"/>
    <property type="molecule type" value="Genomic_DNA"/>
</dbReference>
<proteinExistence type="predicted"/>
<dbReference type="Proteomes" id="UP000509623">
    <property type="component" value="Chromosome"/>
</dbReference>
<accession>A0A859DTL6</accession>
<evidence type="ECO:0000313" key="4">
    <source>
        <dbReference type="Proteomes" id="UP000509623"/>
    </source>
</evidence>
<dbReference type="KEGG" id="clf:GJQ69_06880"/>
<dbReference type="Proteomes" id="UP000501316">
    <property type="component" value="Chromosome"/>
</dbReference>